<evidence type="ECO:0000313" key="1">
    <source>
        <dbReference type="EMBL" id="KPW90158.1"/>
    </source>
</evidence>
<comment type="caution">
    <text evidence="1">The sequence shown here is derived from an EMBL/GenBank/DDBJ whole genome shotgun (WGS) entry which is preliminary data.</text>
</comment>
<dbReference type="AlphaFoldDB" id="A0A0N8R3P4"/>
<gene>
    <name evidence="1" type="ORF">ALO79_05736</name>
</gene>
<name>A0A0N8R3P4_PSESX</name>
<accession>A0A0N8R3P4</accession>
<feature type="non-terminal residue" evidence="1">
    <location>
        <position position="1"/>
    </location>
</feature>
<evidence type="ECO:0000313" key="2">
    <source>
        <dbReference type="Proteomes" id="UP000050381"/>
    </source>
</evidence>
<organism evidence="1 2">
    <name type="scientific">Pseudomonas syringae pv. castaneae</name>
    <dbReference type="NCBI Taxonomy" id="264450"/>
    <lineage>
        <taxon>Bacteria</taxon>
        <taxon>Pseudomonadati</taxon>
        <taxon>Pseudomonadota</taxon>
        <taxon>Gammaproteobacteria</taxon>
        <taxon>Pseudomonadales</taxon>
        <taxon>Pseudomonadaceae</taxon>
        <taxon>Pseudomonas</taxon>
        <taxon>Pseudomonas syringae</taxon>
    </lineage>
</organism>
<proteinExistence type="predicted"/>
<protein>
    <submittedName>
        <fullName evidence="1">Uncharacterized protein</fullName>
    </submittedName>
</protein>
<dbReference type="PATRIC" id="fig|264450.4.peg.1087"/>
<reference evidence="1 2" key="1">
    <citation type="submission" date="2015-09" db="EMBL/GenBank/DDBJ databases">
        <title>Genome announcement of multiple Pseudomonas syringae strains.</title>
        <authorList>
            <person name="Thakur S."/>
            <person name="Wang P.W."/>
            <person name="Gong Y."/>
            <person name="Weir B.S."/>
            <person name="Guttman D.S."/>
        </authorList>
    </citation>
    <scope>NUCLEOTIDE SEQUENCE [LARGE SCALE GENOMIC DNA]</scope>
    <source>
        <strain evidence="1 2">ICMP9419</strain>
    </source>
</reference>
<sequence length="29" mass="3534">YFRPSLNDQGLSAEYTSYHEKVFDYEINF</sequence>
<dbReference type="Proteomes" id="UP000050381">
    <property type="component" value="Unassembled WGS sequence"/>
</dbReference>
<dbReference type="EMBL" id="LJQD01000516">
    <property type="protein sequence ID" value="KPW90158.1"/>
    <property type="molecule type" value="Genomic_DNA"/>
</dbReference>